<reference evidence="1" key="1">
    <citation type="submission" date="2018-06" db="EMBL/GenBank/DDBJ databases">
        <authorList>
            <person name="Zhirakovskaya E."/>
        </authorList>
    </citation>
    <scope>NUCLEOTIDE SEQUENCE</scope>
</reference>
<name>A0A3B1ABX8_9ZZZZ</name>
<sequence length="184" mass="19989">MVTDVVMDMVTVAVMVMDVDTETVMGVQAMAVIQLMVLVDMVAIRDTVPAGTLVDMAVIQVTVLVVSQVPDTVDIKVTAPLVSQDMEMRATPVTVLVDSPDLDTVVIPAMVQVVFQAMADTLVMAGDGVDPFMVVVRAMADQHMVVQVTVDRVMHHHQPHQQQPRSNFMSGYVAQGCATRYFNS</sequence>
<gene>
    <name evidence="1" type="ORF">MNBD_GAMMA21-1701</name>
</gene>
<protein>
    <submittedName>
        <fullName evidence="1">Uncharacterized protein</fullName>
    </submittedName>
</protein>
<evidence type="ECO:0000313" key="1">
    <source>
        <dbReference type="EMBL" id="VAW97543.1"/>
    </source>
</evidence>
<organism evidence="1">
    <name type="scientific">hydrothermal vent metagenome</name>
    <dbReference type="NCBI Taxonomy" id="652676"/>
    <lineage>
        <taxon>unclassified sequences</taxon>
        <taxon>metagenomes</taxon>
        <taxon>ecological metagenomes</taxon>
    </lineage>
</organism>
<proteinExistence type="predicted"/>
<accession>A0A3B1ABX8</accession>
<dbReference type="EMBL" id="UOFR01000050">
    <property type="protein sequence ID" value="VAW97543.1"/>
    <property type="molecule type" value="Genomic_DNA"/>
</dbReference>
<dbReference type="AlphaFoldDB" id="A0A3B1ABX8"/>